<evidence type="ECO:0000313" key="2">
    <source>
        <dbReference type="EMBL" id="VFJ14648.1"/>
    </source>
</evidence>
<dbReference type="GeneID" id="39421548"/>
<organism evidence="2 3">
    <name type="scientific">Candidatus Nitrosocosmicus franklandianus</name>
    <dbReference type="NCBI Taxonomy" id="1798806"/>
    <lineage>
        <taxon>Archaea</taxon>
        <taxon>Nitrososphaerota</taxon>
        <taxon>Nitrososphaeria</taxon>
        <taxon>Nitrososphaerales</taxon>
        <taxon>Nitrososphaeraceae</taxon>
        <taxon>Candidatus Nitrosocosmicus</taxon>
    </lineage>
</organism>
<name>A0A484IIC4_9ARCH</name>
<evidence type="ECO:0000313" key="3">
    <source>
        <dbReference type="Proteomes" id="UP000294299"/>
    </source>
</evidence>
<dbReference type="EMBL" id="LR216287">
    <property type="protein sequence ID" value="VFJ14648.1"/>
    <property type="molecule type" value="Genomic_DNA"/>
</dbReference>
<gene>
    <name evidence="2" type="ORF">NFRAN_2326</name>
</gene>
<dbReference type="AlphaFoldDB" id="A0A484IIC4"/>
<proteinExistence type="predicted"/>
<keyword evidence="3" id="KW-1185">Reference proteome</keyword>
<sequence>MSEFSTLYPRTINLLQGIQNLIKREEVELDHLFLMVKIRKDEIINTLISEGFKMVKFEHKKPAQIGSGFSKKLKRPWEMHVRLLDFNQGMIGIHAEVEISRNYFQHIKSVRVPVVYEIESILKKHRIEYQLWHSFVKDYITNIVDDHQIKLKSPKIPALPWLGMLGFISTVAILYGLKFFMILE</sequence>
<dbReference type="RefSeq" id="WP_134484795.1">
    <property type="nucleotide sequence ID" value="NZ_LR216287.1"/>
</dbReference>
<keyword evidence="1" id="KW-1133">Transmembrane helix</keyword>
<accession>A0A484IIC4</accession>
<keyword evidence="1" id="KW-0812">Transmembrane</keyword>
<dbReference type="KEGG" id="nfn:NFRAN_2326"/>
<keyword evidence="1" id="KW-0472">Membrane</keyword>
<protein>
    <submittedName>
        <fullName evidence="2">Uncharacterized protein</fullName>
    </submittedName>
</protein>
<dbReference type="Proteomes" id="UP000294299">
    <property type="component" value="Chromosome NFRAN"/>
</dbReference>
<feature type="transmembrane region" description="Helical" evidence="1">
    <location>
        <begin position="158"/>
        <end position="183"/>
    </location>
</feature>
<evidence type="ECO:0000256" key="1">
    <source>
        <dbReference type="SAM" id="Phobius"/>
    </source>
</evidence>
<reference evidence="2 3" key="1">
    <citation type="submission" date="2019-02" db="EMBL/GenBank/DDBJ databases">
        <authorList>
            <person name="Lehtovirta-Morley E L."/>
        </authorList>
    </citation>
    <scope>NUCLEOTIDE SEQUENCE [LARGE SCALE GENOMIC DNA]</scope>
    <source>
        <strain evidence="2">NFRAN1</strain>
    </source>
</reference>
<dbReference type="OrthoDB" id="26462at2157"/>